<dbReference type="Gene3D" id="3.10.100.10">
    <property type="entry name" value="Mannose-Binding Protein A, subunit A"/>
    <property type="match status" value="1"/>
</dbReference>
<dbReference type="EMBL" id="AYCK01024091">
    <property type="status" value="NOT_ANNOTATED_CDS"/>
    <property type="molecule type" value="Genomic_DNA"/>
</dbReference>
<dbReference type="InterPro" id="IPR001304">
    <property type="entry name" value="C-type_lectin-like"/>
</dbReference>
<dbReference type="PROSITE" id="PS50041">
    <property type="entry name" value="C_TYPE_LECTIN_2"/>
    <property type="match status" value="1"/>
</dbReference>
<dbReference type="SMART" id="SM00034">
    <property type="entry name" value="CLECT"/>
    <property type="match status" value="1"/>
</dbReference>
<dbReference type="SUPFAM" id="SSF56436">
    <property type="entry name" value="C-type lectin-like"/>
    <property type="match status" value="1"/>
</dbReference>
<evidence type="ECO:0000313" key="2">
    <source>
        <dbReference type="Ensembl" id="ENSPFOP00000029007.1"/>
    </source>
</evidence>
<evidence type="ECO:0000259" key="1">
    <source>
        <dbReference type="PROSITE" id="PS50041"/>
    </source>
</evidence>
<evidence type="ECO:0000313" key="3">
    <source>
        <dbReference type="Proteomes" id="UP000028760"/>
    </source>
</evidence>
<organism evidence="2 3">
    <name type="scientific">Poecilia formosa</name>
    <name type="common">Amazon molly</name>
    <name type="synonym">Limia formosa</name>
    <dbReference type="NCBI Taxonomy" id="48698"/>
    <lineage>
        <taxon>Eukaryota</taxon>
        <taxon>Metazoa</taxon>
        <taxon>Chordata</taxon>
        <taxon>Craniata</taxon>
        <taxon>Vertebrata</taxon>
        <taxon>Euteleostomi</taxon>
        <taxon>Actinopterygii</taxon>
        <taxon>Neopterygii</taxon>
        <taxon>Teleostei</taxon>
        <taxon>Neoteleostei</taxon>
        <taxon>Acanthomorphata</taxon>
        <taxon>Ovalentaria</taxon>
        <taxon>Atherinomorphae</taxon>
        <taxon>Cyprinodontiformes</taxon>
        <taxon>Poeciliidae</taxon>
        <taxon>Poeciliinae</taxon>
        <taxon>Poecilia</taxon>
    </lineage>
</organism>
<sequence>RSRCFRYFSYSYTWAQAENYCRAQGGNLATAPTNSEYDWLRSFIYSQANTYRLSWIGGSDSQQDRIWFWSDGSRFQFNDWCNSGPPSSGTYNCLAVNYPISSCYCGIARPCNYRYPFVCAKN</sequence>
<proteinExistence type="predicted"/>
<feature type="domain" description="C-type lectin" evidence="1">
    <location>
        <begin position="1"/>
        <end position="120"/>
    </location>
</feature>
<dbReference type="PANTHER" id="PTHR22803">
    <property type="entry name" value="MANNOSE, PHOSPHOLIPASE, LECTIN RECEPTOR RELATED"/>
    <property type="match status" value="1"/>
</dbReference>
<protein>
    <recommendedName>
        <fullName evidence="1">C-type lectin domain-containing protein</fullName>
    </recommendedName>
</protein>
<dbReference type="Pfam" id="PF00059">
    <property type="entry name" value="Lectin_C"/>
    <property type="match status" value="1"/>
</dbReference>
<dbReference type="InterPro" id="IPR050111">
    <property type="entry name" value="C-type_lectin/snaclec_domain"/>
</dbReference>
<reference evidence="3" key="1">
    <citation type="submission" date="2013-10" db="EMBL/GenBank/DDBJ databases">
        <authorList>
            <person name="Schartl M."/>
            <person name="Warren W."/>
        </authorList>
    </citation>
    <scope>NUCLEOTIDE SEQUENCE [LARGE SCALE GENOMIC DNA]</scope>
    <source>
        <strain evidence="3">female</strain>
    </source>
</reference>
<dbReference type="Proteomes" id="UP000028760">
    <property type="component" value="Unassembled WGS sequence"/>
</dbReference>
<reference evidence="2" key="3">
    <citation type="submission" date="2025-09" db="UniProtKB">
        <authorList>
            <consortium name="Ensembl"/>
        </authorList>
    </citation>
    <scope>IDENTIFICATION</scope>
</reference>
<dbReference type="Ensembl" id="ENSPFOT00000028380.1">
    <property type="protein sequence ID" value="ENSPFOP00000029007.1"/>
    <property type="gene ID" value="ENSPFOG00000021733.1"/>
</dbReference>
<dbReference type="CDD" id="cd00037">
    <property type="entry name" value="CLECT"/>
    <property type="match status" value="1"/>
</dbReference>
<dbReference type="AlphaFoldDB" id="A0A096MC66"/>
<accession>A0A096MC66</accession>
<dbReference type="GeneTree" id="ENSGT01120000272028"/>
<dbReference type="InterPro" id="IPR016187">
    <property type="entry name" value="CTDL_fold"/>
</dbReference>
<keyword evidence="3" id="KW-1185">Reference proteome</keyword>
<reference evidence="2" key="2">
    <citation type="submission" date="2025-08" db="UniProtKB">
        <authorList>
            <consortium name="Ensembl"/>
        </authorList>
    </citation>
    <scope>IDENTIFICATION</scope>
</reference>
<dbReference type="STRING" id="48698.ENSPFOP00000029007"/>
<name>A0A096MC66_POEFO</name>
<dbReference type="OMA" id="RIRTECY"/>
<dbReference type="InterPro" id="IPR016186">
    <property type="entry name" value="C-type_lectin-like/link_sf"/>
</dbReference>